<evidence type="ECO:0000256" key="2">
    <source>
        <dbReference type="ARBA" id="ARBA00023002"/>
    </source>
</evidence>
<keyword evidence="5" id="KW-1185">Reference proteome</keyword>
<dbReference type="PRINTS" id="PR00080">
    <property type="entry name" value="SDRFAMILY"/>
</dbReference>
<protein>
    <submittedName>
        <fullName evidence="4">Short-subunit dehydrogenase</fullName>
    </submittedName>
</protein>
<dbReference type="Pfam" id="PF00106">
    <property type="entry name" value="adh_short"/>
    <property type="match status" value="1"/>
</dbReference>
<dbReference type="InterPro" id="IPR020904">
    <property type="entry name" value="Sc_DH/Rdtase_CS"/>
</dbReference>
<keyword evidence="2" id="KW-0560">Oxidoreductase</keyword>
<sequence>MPNSTTSLLRTVVATGALALASAAARELVRKKPAKTLDGKIVVVTGASQGIGRAIALACAQRGATVVLAARHRDDLETVAREVRELAATALVVPTDVRDRAQVQRLVSETVRAFGRIDVMVNDPGEAFVDSIEHSEETRVRDLFELNVMGMLYAVQAAVPVMRAQGSGHIVNLASVAGRVAFPYQGIYCGTKGFVELMTQALRQELMHVEKTGVKVTAVLPVAVRTPFFDKATNVKEGGRGAHLVRPVLEASQVGEAVANAIEHYRPVVYPYPAAKQFAVLYDLLPGVTDKLMSFMRPDEHTSFVNYKERGSLADRKPHTPVVEGGGLHN</sequence>
<evidence type="ECO:0000313" key="5">
    <source>
        <dbReference type="Proteomes" id="UP000248326"/>
    </source>
</evidence>
<dbReference type="GO" id="GO:0016491">
    <property type="term" value="F:oxidoreductase activity"/>
    <property type="evidence" value="ECO:0007669"/>
    <property type="project" value="UniProtKB-KW"/>
</dbReference>
<gene>
    <name evidence="4" type="ORF">DES52_11578</name>
</gene>
<evidence type="ECO:0000313" key="4">
    <source>
        <dbReference type="EMBL" id="PYE51146.1"/>
    </source>
</evidence>
<dbReference type="AlphaFoldDB" id="A0A318S1P3"/>
<accession>A0A318S1P3</accession>
<dbReference type="Proteomes" id="UP000248326">
    <property type="component" value="Unassembled WGS sequence"/>
</dbReference>
<reference evidence="4 5" key="1">
    <citation type="submission" date="2018-06" db="EMBL/GenBank/DDBJ databases">
        <title>Genomic Encyclopedia of Type Strains, Phase IV (KMG-IV): sequencing the most valuable type-strain genomes for metagenomic binning, comparative biology and taxonomic classification.</title>
        <authorList>
            <person name="Goeker M."/>
        </authorList>
    </citation>
    <scope>NUCLEOTIDE SEQUENCE [LARGE SCALE GENOMIC DNA]</scope>
    <source>
        <strain evidence="4 5">DSM 18048</strain>
    </source>
</reference>
<dbReference type="PANTHER" id="PTHR44196">
    <property type="entry name" value="DEHYDROGENASE/REDUCTASE SDR FAMILY MEMBER 7B"/>
    <property type="match status" value="1"/>
</dbReference>
<proteinExistence type="inferred from homology"/>
<evidence type="ECO:0000256" key="3">
    <source>
        <dbReference type="RuleBase" id="RU000363"/>
    </source>
</evidence>
<name>A0A318S1P3_9DEIO</name>
<dbReference type="Gene3D" id="3.40.50.720">
    <property type="entry name" value="NAD(P)-binding Rossmann-like Domain"/>
    <property type="match status" value="1"/>
</dbReference>
<dbReference type="GO" id="GO:0016020">
    <property type="term" value="C:membrane"/>
    <property type="evidence" value="ECO:0007669"/>
    <property type="project" value="TreeGrafter"/>
</dbReference>
<dbReference type="EMBL" id="QJSX01000015">
    <property type="protein sequence ID" value="PYE51146.1"/>
    <property type="molecule type" value="Genomic_DNA"/>
</dbReference>
<evidence type="ECO:0000256" key="1">
    <source>
        <dbReference type="ARBA" id="ARBA00006484"/>
    </source>
</evidence>
<dbReference type="InterPro" id="IPR036291">
    <property type="entry name" value="NAD(P)-bd_dom_sf"/>
</dbReference>
<dbReference type="InterPro" id="IPR002347">
    <property type="entry name" value="SDR_fam"/>
</dbReference>
<dbReference type="PANTHER" id="PTHR44196:SF1">
    <property type="entry name" value="DEHYDROGENASE_REDUCTASE SDR FAMILY MEMBER 7B"/>
    <property type="match status" value="1"/>
</dbReference>
<dbReference type="PRINTS" id="PR00081">
    <property type="entry name" value="GDHRDH"/>
</dbReference>
<dbReference type="CDD" id="cd05233">
    <property type="entry name" value="SDR_c"/>
    <property type="match status" value="1"/>
</dbReference>
<dbReference type="OrthoDB" id="9793345at2"/>
<dbReference type="PROSITE" id="PS00061">
    <property type="entry name" value="ADH_SHORT"/>
    <property type="match status" value="1"/>
</dbReference>
<comment type="caution">
    <text evidence="4">The sequence shown here is derived from an EMBL/GenBank/DDBJ whole genome shotgun (WGS) entry which is preliminary data.</text>
</comment>
<organism evidence="4 5">
    <name type="scientific">Deinococcus yavapaiensis KR-236</name>
    <dbReference type="NCBI Taxonomy" id="694435"/>
    <lineage>
        <taxon>Bacteria</taxon>
        <taxon>Thermotogati</taxon>
        <taxon>Deinococcota</taxon>
        <taxon>Deinococci</taxon>
        <taxon>Deinococcales</taxon>
        <taxon>Deinococcaceae</taxon>
        <taxon>Deinococcus</taxon>
    </lineage>
</organism>
<comment type="similarity">
    <text evidence="1 3">Belongs to the short-chain dehydrogenases/reductases (SDR) family.</text>
</comment>
<dbReference type="RefSeq" id="WP_110888053.1">
    <property type="nucleotide sequence ID" value="NZ_QJSX01000015.1"/>
</dbReference>
<dbReference type="SUPFAM" id="SSF51735">
    <property type="entry name" value="NAD(P)-binding Rossmann-fold domains"/>
    <property type="match status" value="1"/>
</dbReference>